<evidence type="ECO:0000313" key="1">
    <source>
        <dbReference type="EMBL" id="CAA9455315.1"/>
    </source>
</evidence>
<name>A0A6J4QXP3_9ACTN</name>
<gene>
    <name evidence="1" type="ORF">AVDCRST_MAG58-1371</name>
</gene>
<protein>
    <submittedName>
        <fullName evidence="1">Uncharacterized protein</fullName>
    </submittedName>
</protein>
<reference evidence="1" key="1">
    <citation type="submission" date="2020-02" db="EMBL/GenBank/DDBJ databases">
        <authorList>
            <person name="Meier V. D."/>
        </authorList>
    </citation>
    <scope>NUCLEOTIDE SEQUENCE</scope>
    <source>
        <strain evidence="1">AVDCRST_MAG58</strain>
    </source>
</reference>
<dbReference type="EMBL" id="CADCVF010000035">
    <property type="protein sequence ID" value="CAA9455315.1"/>
    <property type="molecule type" value="Genomic_DNA"/>
</dbReference>
<accession>A0A6J4QXP3</accession>
<proteinExistence type="predicted"/>
<sequence length="66" mass="7578">MASLACPCARGGNLWGEFWWVGREYKWVFFDDDNTSETYAEQVTHCPGCSRPLDRKTLKATTAFVR</sequence>
<dbReference type="AlphaFoldDB" id="A0A6J4QXP3"/>
<organism evidence="1">
    <name type="scientific">uncultured Rubrobacteraceae bacterium</name>
    <dbReference type="NCBI Taxonomy" id="349277"/>
    <lineage>
        <taxon>Bacteria</taxon>
        <taxon>Bacillati</taxon>
        <taxon>Actinomycetota</taxon>
        <taxon>Rubrobacteria</taxon>
        <taxon>Rubrobacterales</taxon>
        <taxon>Rubrobacteraceae</taxon>
        <taxon>environmental samples</taxon>
    </lineage>
</organism>